<dbReference type="STRING" id="1754190.A0A1Y2CGS3"/>
<dbReference type="PANTHER" id="PTHR10693">
    <property type="entry name" value="RAS GTPASE-ACTIVATING PROTEIN-BINDING PROTEIN"/>
    <property type="match status" value="1"/>
</dbReference>
<dbReference type="PROSITE" id="PS50177">
    <property type="entry name" value="NTF2_DOMAIN"/>
    <property type="match status" value="1"/>
</dbReference>
<dbReference type="GO" id="GO:0016579">
    <property type="term" value="P:protein deubiquitination"/>
    <property type="evidence" value="ECO:0007669"/>
    <property type="project" value="TreeGrafter"/>
</dbReference>
<dbReference type="InterPro" id="IPR002075">
    <property type="entry name" value="NTF2_dom"/>
</dbReference>
<evidence type="ECO:0000313" key="4">
    <source>
        <dbReference type="Proteomes" id="UP000193920"/>
    </source>
</evidence>
<organism evidence="3 4">
    <name type="scientific">Neocallimastix californiae</name>
    <dbReference type="NCBI Taxonomy" id="1754190"/>
    <lineage>
        <taxon>Eukaryota</taxon>
        <taxon>Fungi</taxon>
        <taxon>Fungi incertae sedis</taxon>
        <taxon>Chytridiomycota</taxon>
        <taxon>Chytridiomycota incertae sedis</taxon>
        <taxon>Neocallimastigomycetes</taxon>
        <taxon>Neocallimastigales</taxon>
        <taxon>Neocallimastigaceae</taxon>
        <taxon>Neocallimastix</taxon>
    </lineage>
</organism>
<dbReference type="Pfam" id="PF02136">
    <property type="entry name" value="NTF2"/>
    <property type="match status" value="1"/>
</dbReference>
<keyword evidence="4" id="KW-1185">Reference proteome</keyword>
<dbReference type="GO" id="GO:1990861">
    <property type="term" value="C:Ubp3-Bre5 deubiquitination complex"/>
    <property type="evidence" value="ECO:0007669"/>
    <property type="project" value="TreeGrafter"/>
</dbReference>
<dbReference type="InterPro" id="IPR018222">
    <property type="entry name" value="Nuclear_transport_factor_2_euk"/>
</dbReference>
<evidence type="ECO:0000259" key="2">
    <source>
        <dbReference type="PROSITE" id="PS50177"/>
    </source>
</evidence>
<comment type="caution">
    <text evidence="3">The sequence shown here is derived from an EMBL/GenBank/DDBJ whole genome shotgun (WGS) entry which is preliminary data.</text>
</comment>
<dbReference type="Gene3D" id="3.10.450.50">
    <property type="match status" value="1"/>
</dbReference>
<dbReference type="Proteomes" id="UP000193920">
    <property type="component" value="Unassembled WGS sequence"/>
</dbReference>
<dbReference type="GO" id="GO:0003729">
    <property type="term" value="F:mRNA binding"/>
    <property type="evidence" value="ECO:0007669"/>
    <property type="project" value="TreeGrafter"/>
</dbReference>
<dbReference type="EMBL" id="MCOG01000108">
    <property type="protein sequence ID" value="ORY46250.1"/>
    <property type="molecule type" value="Genomic_DNA"/>
</dbReference>
<reference evidence="3 4" key="1">
    <citation type="submission" date="2016-08" db="EMBL/GenBank/DDBJ databases">
        <title>A Parts List for Fungal Cellulosomes Revealed by Comparative Genomics.</title>
        <authorList>
            <consortium name="DOE Joint Genome Institute"/>
            <person name="Haitjema C.H."/>
            <person name="Gilmore S.P."/>
            <person name="Henske J.K."/>
            <person name="Solomon K.V."/>
            <person name="De Groot R."/>
            <person name="Kuo A."/>
            <person name="Mondo S.J."/>
            <person name="Salamov A.A."/>
            <person name="Labutti K."/>
            <person name="Zhao Z."/>
            <person name="Chiniquy J."/>
            <person name="Barry K."/>
            <person name="Brewer H.M."/>
            <person name="Purvine S.O."/>
            <person name="Wright A.T."/>
            <person name="Boxma B."/>
            <person name="Van Alen T."/>
            <person name="Hackstein J.H."/>
            <person name="Baker S.E."/>
            <person name="Grigoriev I.V."/>
            <person name="O'Malley M.A."/>
        </authorList>
    </citation>
    <scope>NUCLEOTIDE SEQUENCE [LARGE SCALE GENOMIC DNA]</scope>
    <source>
        <strain evidence="3 4">G1</strain>
    </source>
</reference>
<dbReference type="InterPro" id="IPR039539">
    <property type="entry name" value="Ras_GTPase_bind_prot"/>
</dbReference>
<dbReference type="AlphaFoldDB" id="A0A1Y2CGS3"/>
<evidence type="ECO:0000313" key="3">
    <source>
        <dbReference type="EMBL" id="ORY46250.1"/>
    </source>
</evidence>
<dbReference type="OrthoDB" id="339151at2759"/>
<gene>
    <name evidence="3" type="ORF">LY90DRAFT_416140</name>
</gene>
<keyword evidence="1" id="KW-0694">RNA-binding</keyword>
<feature type="domain" description="NTF2" evidence="2">
    <location>
        <begin position="11"/>
        <end position="127"/>
    </location>
</feature>
<dbReference type="SUPFAM" id="SSF54427">
    <property type="entry name" value="NTF2-like"/>
    <property type="match status" value="1"/>
</dbReference>
<name>A0A1Y2CGS3_9FUNG</name>
<accession>A0A1Y2CGS3</accession>
<dbReference type="CDD" id="cd00780">
    <property type="entry name" value="NTF2"/>
    <property type="match status" value="1"/>
</dbReference>
<protein>
    <submittedName>
        <fullName evidence="3">Nuclear transport factor 2</fullName>
    </submittedName>
</protein>
<dbReference type="GO" id="GO:1990904">
    <property type="term" value="C:ribonucleoprotein complex"/>
    <property type="evidence" value="ECO:0007669"/>
    <property type="project" value="TreeGrafter"/>
</dbReference>
<proteinExistence type="predicted"/>
<evidence type="ECO:0000256" key="1">
    <source>
        <dbReference type="ARBA" id="ARBA00022884"/>
    </source>
</evidence>
<dbReference type="FunFam" id="3.10.450.50:FF:000003">
    <property type="entry name" value="Nuclear transport factor 2 family protein"/>
    <property type="match status" value="1"/>
</dbReference>
<sequence>MSDKKFSPFEVSWLFVQEYYTIMNNSPEKLHQFYNKDSYYCNGSEGESSKIYHGQSEINKRIKELEYEDCKVLVSNVDSQVSSNDGIIIQVLGEMSNKGGASHKFAQTFFLAKQPNGYFVLNDIIRFLKED</sequence>
<dbReference type="InterPro" id="IPR032710">
    <property type="entry name" value="NTF2-like_dom_sf"/>
</dbReference>
<dbReference type="GO" id="GO:0034517">
    <property type="term" value="P:ribophagy"/>
    <property type="evidence" value="ECO:0007669"/>
    <property type="project" value="TreeGrafter"/>
</dbReference>
<dbReference type="PANTHER" id="PTHR10693:SF20">
    <property type="entry name" value="AT27578P"/>
    <property type="match status" value="1"/>
</dbReference>
<dbReference type="GO" id="GO:0005829">
    <property type="term" value="C:cytosol"/>
    <property type="evidence" value="ECO:0007669"/>
    <property type="project" value="TreeGrafter"/>
</dbReference>
<feature type="non-terminal residue" evidence="3">
    <location>
        <position position="131"/>
    </location>
</feature>